<feature type="chain" id="PRO_5003555044" evidence="2">
    <location>
        <begin position="22"/>
        <end position="139"/>
    </location>
</feature>
<dbReference type="AlphaFoldDB" id="H1VI08"/>
<proteinExistence type="predicted"/>
<accession>H1VI08</accession>
<evidence type="ECO:0000313" key="4">
    <source>
        <dbReference type="Proteomes" id="UP000007174"/>
    </source>
</evidence>
<evidence type="ECO:0000313" key="3">
    <source>
        <dbReference type="EMBL" id="CCF39861.1"/>
    </source>
</evidence>
<reference evidence="4" key="1">
    <citation type="journal article" date="2012" name="Nat. Genet.">
        <title>Lifestyle transitions in plant pathogenic Colletotrichum fungi deciphered by genome and transcriptome analyses.</title>
        <authorList>
            <person name="O'Connell R.J."/>
            <person name="Thon M.R."/>
            <person name="Hacquard S."/>
            <person name="Amyotte S.G."/>
            <person name="Kleemann J."/>
            <person name="Torres M.F."/>
            <person name="Damm U."/>
            <person name="Buiate E.A."/>
            <person name="Epstein L."/>
            <person name="Alkan N."/>
            <person name="Altmueller J."/>
            <person name="Alvarado-Balderrama L."/>
            <person name="Bauser C.A."/>
            <person name="Becker C."/>
            <person name="Birren B.W."/>
            <person name="Chen Z."/>
            <person name="Choi J."/>
            <person name="Crouch J.A."/>
            <person name="Duvick J.P."/>
            <person name="Farman M.A."/>
            <person name="Gan P."/>
            <person name="Heiman D."/>
            <person name="Henrissat B."/>
            <person name="Howard R.J."/>
            <person name="Kabbage M."/>
            <person name="Koch C."/>
            <person name="Kracher B."/>
            <person name="Kubo Y."/>
            <person name="Law A.D."/>
            <person name="Lebrun M.-H."/>
            <person name="Lee Y.-H."/>
            <person name="Miyara I."/>
            <person name="Moore N."/>
            <person name="Neumann U."/>
            <person name="Nordstroem K."/>
            <person name="Panaccione D.G."/>
            <person name="Panstruga R."/>
            <person name="Place M."/>
            <person name="Proctor R.H."/>
            <person name="Prusky D."/>
            <person name="Rech G."/>
            <person name="Reinhardt R."/>
            <person name="Rollins J.A."/>
            <person name="Rounsley S."/>
            <person name="Schardl C.L."/>
            <person name="Schwartz D.C."/>
            <person name="Shenoy N."/>
            <person name="Shirasu K."/>
            <person name="Sikhakolli U.R."/>
            <person name="Stueber K."/>
            <person name="Sukno S.A."/>
            <person name="Sweigard J.A."/>
            <person name="Takano Y."/>
            <person name="Takahara H."/>
            <person name="Trail F."/>
            <person name="van der Does H.C."/>
            <person name="Voll L.M."/>
            <person name="Will I."/>
            <person name="Young S."/>
            <person name="Zeng Q."/>
            <person name="Zhang J."/>
            <person name="Zhou S."/>
            <person name="Dickman M.B."/>
            <person name="Schulze-Lefert P."/>
            <person name="Ver Loren van Themaat E."/>
            <person name="Ma L.-J."/>
            <person name="Vaillancourt L.J."/>
        </authorList>
    </citation>
    <scope>NUCLEOTIDE SEQUENCE [LARGE SCALE GENOMIC DNA]</scope>
    <source>
        <strain evidence="4">IMI 349063</strain>
    </source>
</reference>
<feature type="transmembrane region" description="Helical" evidence="1">
    <location>
        <begin position="86"/>
        <end position="105"/>
    </location>
</feature>
<evidence type="ECO:0000256" key="1">
    <source>
        <dbReference type="SAM" id="Phobius"/>
    </source>
</evidence>
<evidence type="ECO:0000256" key="2">
    <source>
        <dbReference type="SAM" id="SignalP"/>
    </source>
</evidence>
<keyword evidence="1" id="KW-1133">Transmembrane helix</keyword>
<keyword evidence="2" id="KW-0732">Signal</keyword>
<sequence length="139" mass="14210">MSPAPLSVLTRFCNLVILATGARVSTVTLDFAPCALLARAVDLAGRSRGGGCRGGETPAAVERVEHAVTPVTGPVFAAVVMELEPVLALVLVLVVVVGNCTALGTERDPIERETFGGKLRCGSGGGNLRGEGLEGEIVD</sequence>
<name>H1VI08_COLHI</name>
<organism evidence="3 4">
    <name type="scientific">Colletotrichum higginsianum (strain IMI 349063)</name>
    <name type="common">Crucifer anthracnose fungus</name>
    <dbReference type="NCBI Taxonomy" id="759273"/>
    <lineage>
        <taxon>Eukaryota</taxon>
        <taxon>Fungi</taxon>
        <taxon>Dikarya</taxon>
        <taxon>Ascomycota</taxon>
        <taxon>Pezizomycotina</taxon>
        <taxon>Sordariomycetes</taxon>
        <taxon>Hypocreomycetidae</taxon>
        <taxon>Glomerellales</taxon>
        <taxon>Glomerellaceae</taxon>
        <taxon>Colletotrichum</taxon>
        <taxon>Colletotrichum destructivum species complex</taxon>
    </lineage>
</organism>
<dbReference type="EMBL" id="CACQ02003740">
    <property type="protein sequence ID" value="CCF39861.1"/>
    <property type="molecule type" value="Genomic_DNA"/>
</dbReference>
<protein>
    <submittedName>
        <fullName evidence="3">Uncharacterized protein</fullName>
    </submittedName>
</protein>
<gene>
    <name evidence="3" type="ORF">CH063_10580</name>
</gene>
<feature type="signal peptide" evidence="2">
    <location>
        <begin position="1"/>
        <end position="21"/>
    </location>
</feature>
<dbReference type="Proteomes" id="UP000007174">
    <property type="component" value="Unassembled WGS sequence"/>
</dbReference>
<dbReference type="HOGENOM" id="CLU_1844948_0_0_1"/>
<keyword evidence="1" id="KW-0472">Membrane</keyword>
<keyword evidence="1" id="KW-0812">Transmembrane</keyword>